<name>A0ABY8A4Q4_9ACTN</name>
<evidence type="ECO:0000256" key="1">
    <source>
        <dbReference type="SAM" id="MobiDB-lite"/>
    </source>
</evidence>
<dbReference type="Proteomes" id="UP001218629">
    <property type="component" value="Chromosome"/>
</dbReference>
<gene>
    <name evidence="2" type="ORF">MOV08_05270</name>
</gene>
<protein>
    <submittedName>
        <fullName evidence="2">Uncharacterized protein</fullName>
    </submittedName>
</protein>
<accession>A0ABY8A4Q4</accession>
<proteinExistence type="predicted"/>
<reference evidence="2 3" key="1">
    <citation type="submission" date="2022-03" db="EMBL/GenBank/DDBJ databases">
        <title>Streptomyces yunnanensis P86,complete genome.</title>
        <authorList>
            <person name="Chen S."/>
            <person name="Zhang Q."/>
        </authorList>
    </citation>
    <scope>NUCLEOTIDE SEQUENCE [LARGE SCALE GENOMIC DNA]</scope>
    <source>
        <strain evidence="2 3">P86</strain>
    </source>
</reference>
<keyword evidence="3" id="KW-1185">Reference proteome</keyword>
<organism evidence="2 3">
    <name type="scientific">Streptomyces yunnanensis</name>
    <dbReference type="NCBI Taxonomy" id="156453"/>
    <lineage>
        <taxon>Bacteria</taxon>
        <taxon>Bacillati</taxon>
        <taxon>Actinomycetota</taxon>
        <taxon>Actinomycetes</taxon>
        <taxon>Kitasatosporales</taxon>
        <taxon>Streptomycetaceae</taxon>
        <taxon>Streptomyces</taxon>
    </lineage>
</organism>
<sequence length="253" mass="26630">MPVHTFGGTTDAAAEDMEGNRLPNHKGDVYDGAGEDAQKVTDLRDMDGHHIEFVTSDQNGMVPMFQGPDGYTELWVDFGPGKYGLIPVDTAAGLEEHVTAADPHKSKQYTDEQLRHYVHNDSSNVMDVSGLDGWLKPKISGTSSSMILAANGDDDCSWNVRQDGSMEAKAKGGVDGIKYVVDANKAAFVASSRESGKATAQINGDGSASFTGPVSAPNIGGVRVFSGSKAPTNPQIGDVWVQLAADTPKGSDG</sequence>
<evidence type="ECO:0000313" key="2">
    <source>
        <dbReference type="EMBL" id="WEB38771.1"/>
    </source>
</evidence>
<evidence type="ECO:0000313" key="3">
    <source>
        <dbReference type="Proteomes" id="UP001218629"/>
    </source>
</evidence>
<dbReference type="RefSeq" id="WP_275306529.1">
    <property type="nucleotide sequence ID" value="NZ_CP095749.1"/>
</dbReference>
<dbReference type="EMBL" id="CP095749">
    <property type="protein sequence ID" value="WEB38771.1"/>
    <property type="molecule type" value="Genomic_DNA"/>
</dbReference>
<feature type="region of interest" description="Disordered" evidence="1">
    <location>
        <begin position="1"/>
        <end position="32"/>
    </location>
</feature>